<name>L0DQL6_SINAD</name>
<evidence type="ECO:0000313" key="2">
    <source>
        <dbReference type="Proteomes" id="UP000010798"/>
    </source>
</evidence>
<dbReference type="HOGENOM" id="CLU_026001_1_0_0"/>
<dbReference type="AlphaFoldDB" id="L0DQL6"/>
<protein>
    <recommendedName>
        <fullName evidence="3">DUF1800 domain-containing protein</fullName>
    </recommendedName>
</protein>
<reference evidence="1 2" key="1">
    <citation type="submission" date="2012-02" db="EMBL/GenBank/DDBJ databases">
        <title>Complete sequence of chromosome of Singulisphaera acidiphila DSM 18658.</title>
        <authorList>
            <consortium name="US DOE Joint Genome Institute (JGI-PGF)"/>
            <person name="Lucas S."/>
            <person name="Copeland A."/>
            <person name="Lapidus A."/>
            <person name="Glavina del Rio T."/>
            <person name="Dalin E."/>
            <person name="Tice H."/>
            <person name="Bruce D."/>
            <person name="Goodwin L."/>
            <person name="Pitluck S."/>
            <person name="Peters L."/>
            <person name="Ovchinnikova G."/>
            <person name="Chertkov O."/>
            <person name="Kyrpides N."/>
            <person name="Mavromatis K."/>
            <person name="Ivanova N."/>
            <person name="Brettin T."/>
            <person name="Detter J.C."/>
            <person name="Han C."/>
            <person name="Larimer F."/>
            <person name="Land M."/>
            <person name="Hauser L."/>
            <person name="Markowitz V."/>
            <person name="Cheng J.-F."/>
            <person name="Hugenholtz P."/>
            <person name="Woyke T."/>
            <person name="Wu D."/>
            <person name="Tindall B."/>
            <person name="Pomrenke H."/>
            <person name="Brambilla E."/>
            <person name="Klenk H.-P."/>
            <person name="Eisen J.A."/>
        </authorList>
    </citation>
    <scope>NUCLEOTIDE SEQUENCE [LARGE SCALE GENOMIC DNA]</scope>
    <source>
        <strain evidence="2">ATCC BAA-1392 / DSM 18658 / VKM B-2454 / MOB10</strain>
    </source>
</reference>
<dbReference type="STRING" id="886293.Sinac_7200"/>
<dbReference type="RefSeq" id="WP_015250319.1">
    <property type="nucleotide sequence ID" value="NC_019892.1"/>
</dbReference>
<dbReference type="InterPro" id="IPR014917">
    <property type="entry name" value="DUF1800"/>
</dbReference>
<dbReference type="KEGG" id="saci:Sinac_7200"/>
<dbReference type="OrthoDB" id="9772295at2"/>
<evidence type="ECO:0008006" key="3">
    <source>
        <dbReference type="Google" id="ProtNLM"/>
    </source>
</evidence>
<gene>
    <name evidence="1" type="ordered locus">Sinac_7200</name>
</gene>
<dbReference type="Pfam" id="PF08811">
    <property type="entry name" value="DUF1800"/>
    <property type="match status" value="1"/>
</dbReference>
<dbReference type="eggNOG" id="COG5267">
    <property type="taxonomic scope" value="Bacteria"/>
</dbReference>
<accession>L0DQL6</accession>
<sequence length="468" mass="51229">MIIESDVLTTSSERALPWTPYVPNAEAPWNLARVAHLHRRTGFGASWDELQRDLKDSPEASIDRVLSCKACSGEIPEDFEATSTLLAEAAVTSNDPARLKAWWVYRMLFGPDPLGERLTLLWHDHFATSNLKVDNLEAMRQQNATFRRLARAPFGELLSAAVQAPALLTWLDAPANRKGHPNENLARELMELFTLGIGHFGEPDVQEAARALTGWAVNEDRFRVVANQHDDGEKTILGRTGRWSGDDLIGMLREHPATSERLARRLCGLFFGERAIEADAVSDLAASLRMHDLDVGWAVARIVRSNAFFAAANVQSQIAVPVEFVVGPIRALELLEPPPSTLVLADWSARLGQDLFYPPNVGGWPGGRSWLTTRSLIGRANYASALADGKGVGRPEPLDALALTERSGRGQGRDEVITHIAERLLGAEPSAKWHDRIASGLGPQSAWGPEPARRAVALILSCPEAQLA</sequence>
<evidence type="ECO:0000313" key="1">
    <source>
        <dbReference type="EMBL" id="AGA31248.1"/>
    </source>
</evidence>
<proteinExistence type="predicted"/>
<organism evidence="1 2">
    <name type="scientific">Singulisphaera acidiphila (strain ATCC BAA-1392 / DSM 18658 / VKM B-2454 / MOB10)</name>
    <dbReference type="NCBI Taxonomy" id="886293"/>
    <lineage>
        <taxon>Bacteria</taxon>
        <taxon>Pseudomonadati</taxon>
        <taxon>Planctomycetota</taxon>
        <taxon>Planctomycetia</taxon>
        <taxon>Isosphaerales</taxon>
        <taxon>Isosphaeraceae</taxon>
        <taxon>Singulisphaera</taxon>
    </lineage>
</organism>
<dbReference type="Proteomes" id="UP000010798">
    <property type="component" value="Chromosome"/>
</dbReference>
<dbReference type="EMBL" id="CP003364">
    <property type="protein sequence ID" value="AGA31248.1"/>
    <property type="molecule type" value="Genomic_DNA"/>
</dbReference>
<keyword evidence="2" id="KW-1185">Reference proteome</keyword>